<evidence type="ECO:0000256" key="6">
    <source>
        <dbReference type="ARBA" id="ARBA00022833"/>
    </source>
</evidence>
<dbReference type="PANTHER" id="PTHR10333:SF103">
    <property type="entry name" value="INHIBITOR OF GROWTH PROTEIN 3"/>
    <property type="match status" value="1"/>
</dbReference>
<evidence type="ECO:0000256" key="10">
    <source>
        <dbReference type="ARBA" id="ARBA00023242"/>
    </source>
</evidence>
<evidence type="ECO:0000256" key="7">
    <source>
        <dbReference type="ARBA" id="ARBA00022853"/>
    </source>
</evidence>
<dbReference type="InterPro" id="IPR013083">
    <property type="entry name" value="Znf_RING/FYVE/PHD"/>
</dbReference>
<dbReference type="EMBL" id="CP092621">
    <property type="protein sequence ID" value="UMM19248.1"/>
    <property type="molecule type" value="Genomic_DNA"/>
</dbReference>
<dbReference type="GO" id="GO:0008270">
    <property type="term" value="F:zinc ion binding"/>
    <property type="evidence" value="ECO:0007669"/>
    <property type="project" value="UniProtKB-KW"/>
</dbReference>
<feature type="binding site" evidence="11">
    <location>
        <position position="623"/>
    </location>
    <ligand>
        <name>Zn(2+)</name>
        <dbReference type="ChEBI" id="CHEBI:29105"/>
        <label>1</label>
    </ligand>
</feature>
<dbReference type="InterPro" id="IPR019786">
    <property type="entry name" value="Zinc_finger_PHD-type_CS"/>
</dbReference>
<keyword evidence="6 11" id="KW-0862">Zinc</keyword>
<feature type="binding site" evidence="11">
    <location>
        <position position="639"/>
    </location>
    <ligand>
        <name>Zn(2+)</name>
        <dbReference type="ChEBI" id="CHEBI:29105"/>
        <label>2</label>
    </ligand>
</feature>
<evidence type="ECO:0000256" key="3">
    <source>
        <dbReference type="ARBA" id="ARBA00022604"/>
    </source>
</evidence>
<dbReference type="InterPro" id="IPR011011">
    <property type="entry name" value="Znf_FYVE_PHD"/>
</dbReference>
<feature type="region of interest" description="Disordered" evidence="14">
    <location>
        <begin position="459"/>
        <end position="512"/>
    </location>
</feature>
<comment type="subunit">
    <text evidence="13">Component of an histone acetyltransferase complex. Interacts with H3K4me3 and to a lesser extent with H3K4me2.</text>
</comment>
<keyword evidence="5 12" id="KW-0863">Zinc-finger</keyword>
<dbReference type="InterPro" id="IPR001965">
    <property type="entry name" value="Znf_PHD"/>
</dbReference>
<dbReference type="CDD" id="cd16858">
    <property type="entry name" value="ING_ING3_Yng2p"/>
    <property type="match status" value="1"/>
</dbReference>
<organism evidence="16 17">
    <name type="scientific">Caenorhabditis briggsae</name>
    <dbReference type="NCBI Taxonomy" id="6238"/>
    <lineage>
        <taxon>Eukaryota</taxon>
        <taxon>Metazoa</taxon>
        <taxon>Ecdysozoa</taxon>
        <taxon>Nematoda</taxon>
        <taxon>Chromadorea</taxon>
        <taxon>Rhabditida</taxon>
        <taxon>Rhabditina</taxon>
        <taxon>Rhabditomorpha</taxon>
        <taxon>Rhabditoidea</taxon>
        <taxon>Rhabditidae</taxon>
        <taxon>Peloderinae</taxon>
        <taxon>Caenorhabditis</taxon>
    </lineage>
</organism>
<evidence type="ECO:0000256" key="11">
    <source>
        <dbReference type="PIRSR" id="PIRSR628651-51"/>
    </source>
</evidence>
<dbReference type="GO" id="GO:0005634">
    <property type="term" value="C:nucleus"/>
    <property type="evidence" value="ECO:0007669"/>
    <property type="project" value="UniProtKB-SubCell"/>
</dbReference>
<comment type="subcellular location">
    <subcellularLocation>
        <location evidence="1 13">Nucleus</location>
    </subcellularLocation>
</comment>
<evidence type="ECO:0000256" key="12">
    <source>
        <dbReference type="PROSITE-ProRule" id="PRU00146"/>
    </source>
</evidence>
<keyword evidence="17" id="KW-1185">Reference proteome</keyword>
<evidence type="ECO:0000256" key="1">
    <source>
        <dbReference type="ARBA" id="ARBA00004123"/>
    </source>
</evidence>
<feature type="compositionally biased region" description="Acidic residues" evidence="14">
    <location>
        <begin position="671"/>
        <end position="692"/>
    </location>
</feature>
<reference evidence="16 17" key="1">
    <citation type="submission" date="2022-04" db="EMBL/GenBank/DDBJ databases">
        <title>Chromosome-level reference genomes for two strains of Caenorhabditis briggsae: an improved platform for comparative genomics.</title>
        <authorList>
            <person name="Stevens L."/>
            <person name="Andersen E."/>
        </authorList>
    </citation>
    <scope>NUCLEOTIDE SEQUENCE [LARGE SCALE GENOMIC DNA]</scope>
    <source>
        <strain evidence="16">VX34</strain>
        <tissue evidence="16">Whole-organism</tissue>
    </source>
</reference>
<evidence type="ECO:0000256" key="2">
    <source>
        <dbReference type="ARBA" id="ARBA00010210"/>
    </source>
</evidence>
<keyword evidence="3" id="KW-0341">Growth regulation</keyword>
<dbReference type="PANTHER" id="PTHR10333">
    <property type="entry name" value="INHIBITOR OF GROWTH PROTEIN"/>
    <property type="match status" value="1"/>
</dbReference>
<sequence>MLAPRLIKAINASRSFHLARVMSMRGPLTFDGWYPRDHKPSAPPTNEEERRAAAVKYGLRPEDYHSMDKDDVIKFAGDYPDLGVVTYDHKDPYEAWTDRQNRRNWGELVPIDMMRYRGDRLTFTGLEAEDYTTWGSIVMCLRVLVPMALIAWYFCNDHPNALRWRNPAMPKQYPYDFYRAYPFDDPRKYPINNTSETANRDDSQGMLFLDDFLEMLDELPAELKDRSEEIRRIDYEVESRLNRNREAINEFFQRSGVNMSAEQRREKSKGFQDEFETIKILAQKKFFIAEKMQELLKKYQTHLDKEKTNFQCEMEADNSGVTEMIEKRYTQHIEAVITARKERKRRHRVVSSRASTVASGPLISRDSNDKIQRILQEGMRLRLDFSDDSAHSAMSSAIPSPAPRGRPPKINRDQMFLSSSMIASDDCMTPIATPTARRRSNTNALRGTVSIPSAIVSMSRGESSGHFSPNPSERSWSNAGIDESPTPTSNLTTPVFSSGPHIPNYSTPQSSQVLQNSAFVVSESRHGRTRKLTSRVQEMFKETLQRQRNHGNSIIALQEPASGSPTPASARNGSPNEVDDDVRTDNAKRGSFAPNDHREPNEHRTHQETDDEDEGDQRRWCFCDEKSYGEMVRCDNPDCNLRWFHYPCIGMVEPPVGTWFCPRCVVKTGLEEEEEKEEEDEEEEENGDDQDE</sequence>
<gene>
    <name evidence="16" type="ORF">L5515_014939</name>
</gene>
<dbReference type="GO" id="GO:0006325">
    <property type="term" value="P:chromatin organization"/>
    <property type="evidence" value="ECO:0007669"/>
    <property type="project" value="UniProtKB-KW"/>
</dbReference>
<feature type="region of interest" description="Disordered" evidence="14">
    <location>
        <begin position="557"/>
        <end position="616"/>
    </location>
</feature>
<feature type="compositionally biased region" description="Polar residues" evidence="14">
    <location>
        <begin position="561"/>
        <end position="575"/>
    </location>
</feature>
<evidence type="ECO:0000259" key="15">
    <source>
        <dbReference type="PROSITE" id="PS50016"/>
    </source>
</evidence>
<feature type="region of interest" description="Disordered" evidence="14">
    <location>
        <begin position="670"/>
        <end position="692"/>
    </location>
</feature>
<dbReference type="GO" id="GO:0005739">
    <property type="term" value="C:mitochondrion"/>
    <property type="evidence" value="ECO:0007669"/>
    <property type="project" value="InterPro"/>
</dbReference>
<keyword evidence="4 11" id="KW-0479">Metal-binding</keyword>
<feature type="binding site" evidence="11">
    <location>
        <position position="645"/>
    </location>
    <ligand>
        <name>Zn(2+)</name>
        <dbReference type="ChEBI" id="CHEBI:29105"/>
        <label>1</label>
    </ligand>
</feature>
<evidence type="ECO:0000313" key="17">
    <source>
        <dbReference type="Proteomes" id="UP000829354"/>
    </source>
</evidence>
<keyword evidence="9" id="KW-0804">Transcription</keyword>
<dbReference type="InterPro" id="IPR008699">
    <property type="entry name" value="NDUFB8"/>
</dbReference>
<dbReference type="PROSITE" id="PS50016">
    <property type="entry name" value="ZF_PHD_2"/>
    <property type="match status" value="1"/>
</dbReference>
<dbReference type="AlphaFoldDB" id="A0AAE9EFS8"/>
<accession>A0AAE9EFS8</accession>
<name>A0AAE9EFS8_CAEBR</name>
<dbReference type="InterPro" id="IPR019787">
    <property type="entry name" value="Znf_PHD-finger"/>
</dbReference>
<dbReference type="Gene3D" id="6.10.140.1740">
    <property type="match status" value="1"/>
</dbReference>
<dbReference type="SUPFAM" id="SSF57903">
    <property type="entry name" value="FYVE/PHD zinc finger"/>
    <property type="match status" value="1"/>
</dbReference>
<dbReference type="SMART" id="SM00249">
    <property type="entry name" value="PHD"/>
    <property type="match status" value="1"/>
</dbReference>
<dbReference type="Pfam" id="PF05821">
    <property type="entry name" value="NDUF_B8"/>
    <property type="match status" value="1"/>
</dbReference>
<evidence type="ECO:0000256" key="13">
    <source>
        <dbReference type="RuleBase" id="RU361213"/>
    </source>
</evidence>
<feature type="domain" description="PHD-type" evidence="15">
    <location>
        <begin position="618"/>
        <end position="667"/>
    </location>
</feature>
<feature type="binding site" evidence="11">
    <location>
        <position position="634"/>
    </location>
    <ligand>
        <name>Zn(2+)</name>
        <dbReference type="ChEBI" id="CHEBI:29105"/>
        <label>2</label>
    </ligand>
</feature>
<proteinExistence type="inferred from homology"/>
<protein>
    <recommendedName>
        <fullName evidence="13">Inhibitor of growth protein</fullName>
    </recommendedName>
</protein>
<dbReference type="Proteomes" id="UP000829354">
    <property type="component" value="Chromosome II"/>
</dbReference>
<keyword evidence="8" id="KW-0805">Transcription regulation</keyword>
<feature type="compositionally biased region" description="Polar residues" evidence="14">
    <location>
        <begin position="460"/>
        <end position="478"/>
    </location>
</feature>
<dbReference type="InterPro" id="IPR028651">
    <property type="entry name" value="ING_fam"/>
</dbReference>
<feature type="compositionally biased region" description="Basic and acidic residues" evidence="14">
    <location>
        <begin position="595"/>
        <end position="608"/>
    </location>
</feature>
<evidence type="ECO:0000256" key="8">
    <source>
        <dbReference type="ARBA" id="ARBA00023015"/>
    </source>
</evidence>
<evidence type="ECO:0000256" key="5">
    <source>
        <dbReference type="ARBA" id="ARBA00022771"/>
    </source>
</evidence>
<evidence type="ECO:0000313" key="16">
    <source>
        <dbReference type="EMBL" id="UMM19248.1"/>
    </source>
</evidence>
<dbReference type="Pfam" id="PF12998">
    <property type="entry name" value="ING"/>
    <property type="match status" value="1"/>
</dbReference>
<dbReference type="SMART" id="SM01408">
    <property type="entry name" value="ING"/>
    <property type="match status" value="1"/>
</dbReference>
<dbReference type="Gene3D" id="3.30.40.10">
    <property type="entry name" value="Zinc/RING finger domain, C3HC4 (zinc finger)"/>
    <property type="match status" value="1"/>
</dbReference>
<keyword evidence="10 13" id="KW-0539">Nucleus</keyword>
<feature type="binding site" evidence="11">
    <location>
        <position position="648"/>
    </location>
    <ligand>
        <name>Zn(2+)</name>
        <dbReference type="ChEBI" id="CHEBI:29105"/>
        <label>1</label>
    </ligand>
</feature>
<evidence type="ECO:0000256" key="14">
    <source>
        <dbReference type="SAM" id="MobiDB-lite"/>
    </source>
</evidence>
<dbReference type="CDD" id="cd15505">
    <property type="entry name" value="PHD_ING"/>
    <property type="match status" value="1"/>
</dbReference>
<comment type="similarity">
    <text evidence="2 13">Belongs to the ING family.</text>
</comment>
<comment type="function">
    <text evidence="13">Component of an histone acetyltransferase complex.</text>
</comment>
<feature type="binding site" evidence="11">
    <location>
        <position position="661"/>
    </location>
    <ligand>
        <name>Zn(2+)</name>
        <dbReference type="ChEBI" id="CHEBI:29105"/>
        <label>2</label>
    </ligand>
</feature>
<comment type="domain">
    <text evidence="13">The PHD-type zinc finger mediates the binding to H3K4me3.</text>
</comment>
<dbReference type="PROSITE" id="PS01359">
    <property type="entry name" value="ZF_PHD_1"/>
    <property type="match status" value="1"/>
</dbReference>
<dbReference type="InterPro" id="IPR024610">
    <property type="entry name" value="ING_N_histone-binding"/>
</dbReference>
<feature type="binding site" evidence="11">
    <location>
        <position position="621"/>
    </location>
    <ligand>
        <name>Zn(2+)</name>
        <dbReference type="ChEBI" id="CHEBI:29105"/>
        <label>1</label>
    </ligand>
</feature>
<evidence type="ECO:0000256" key="9">
    <source>
        <dbReference type="ARBA" id="ARBA00023163"/>
    </source>
</evidence>
<keyword evidence="7 13" id="KW-0156">Chromatin regulator</keyword>
<feature type="compositionally biased region" description="Polar residues" evidence="14">
    <location>
        <begin position="485"/>
        <end position="496"/>
    </location>
</feature>
<feature type="binding site" evidence="11">
    <location>
        <position position="664"/>
    </location>
    <ligand>
        <name>Zn(2+)</name>
        <dbReference type="ChEBI" id="CHEBI:29105"/>
        <label>2</label>
    </ligand>
</feature>
<feature type="region of interest" description="Disordered" evidence="14">
    <location>
        <begin position="391"/>
        <end position="412"/>
    </location>
</feature>
<evidence type="ECO:0000256" key="4">
    <source>
        <dbReference type="ARBA" id="ARBA00022723"/>
    </source>
</evidence>